<evidence type="ECO:0000256" key="3">
    <source>
        <dbReference type="ARBA" id="ARBA00022801"/>
    </source>
</evidence>
<protein>
    <recommendedName>
        <fullName evidence="7">Peptidase S8/S53 domain-containing protein</fullName>
    </recommendedName>
</protein>
<keyword evidence="2 5" id="KW-0645">Protease</keyword>
<dbReference type="InterPro" id="IPR015500">
    <property type="entry name" value="Peptidase_S8_subtilisin-rel"/>
</dbReference>
<dbReference type="InterPro" id="IPR050131">
    <property type="entry name" value="Peptidase_S8_subtilisin-like"/>
</dbReference>
<dbReference type="InterPro" id="IPR000209">
    <property type="entry name" value="Peptidase_S8/S53_dom"/>
</dbReference>
<dbReference type="PRINTS" id="PR00723">
    <property type="entry name" value="SUBTILISIN"/>
</dbReference>
<dbReference type="InterPro" id="IPR036852">
    <property type="entry name" value="Peptidase_S8/S53_dom_sf"/>
</dbReference>
<dbReference type="PANTHER" id="PTHR43806">
    <property type="entry name" value="PEPTIDASE S8"/>
    <property type="match status" value="1"/>
</dbReference>
<dbReference type="PROSITE" id="PS00136">
    <property type="entry name" value="SUBTILASE_ASP"/>
    <property type="match status" value="1"/>
</dbReference>
<feature type="signal peptide" evidence="6">
    <location>
        <begin position="1"/>
        <end position="21"/>
    </location>
</feature>
<dbReference type="InterPro" id="IPR023827">
    <property type="entry name" value="Peptidase_S8_Asp-AS"/>
</dbReference>
<feature type="active site" description="Charge relay system" evidence="5">
    <location>
        <position position="358"/>
    </location>
</feature>
<evidence type="ECO:0000259" key="7">
    <source>
        <dbReference type="Pfam" id="PF00082"/>
    </source>
</evidence>
<dbReference type="Gene3D" id="3.40.50.200">
    <property type="entry name" value="Peptidase S8/S53 domain"/>
    <property type="match status" value="1"/>
</dbReference>
<keyword evidence="6" id="KW-0732">Signal</keyword>
<feature type="active site" description="Charge relay system" evidence="5">
    <location>
        <position position="211"/>
    </location>
</feature>
<dbReference type="RefSeq" id="WP_088617699.1">
    <property type="nucleotide sequence ID" value="NZ_CP022129.1"/>
</dbReference>
<sequence length="411" mass="43534">MSLFLSRLVLLSLWLSLAACSHITDFSRVGDNAADQRRLLVTFVDQTIGRTVSGNALDNYPTGGQYQNSGWSGRVARALAERHHLQVVAQWPVTELGVSCVLYEVPEGLPLSAVMSALNKDRQVAAVQALQHFRVLGGDPVPMASDPYVHLQTGFQALGIAELHRTTTGRGVRIALIDTGVDSSHPDLQGQINYSENMAPEPADHNMADLHGTAVAGVLVARPDNGIGIAGIAPDAKLFAFRACWPSKPQALAANCNSFTLAFALNQALRMGCGIINLSLSGPDDPLLRQLVDKALAQGTLVVAAMPKLGQIGGFPANVKGVIAVGEDDSNHPAIVAPGKDILTTVPQQSYNFMNGSSFAAPHVAGVAALAMQLHPDWRSADILHLLRSSSHNLAAQLPAITAALRLESSR</sequence>
<evidence type="ECO:0000313" key="9">
    <source>
        <dbReference type="Proteomes" id="UP000197019"/>
    </source>
</evidence>
<dbReference type="InterPro" id="IPR022398">
    <property type="entry name" value="Peptidase_S8_His-AS"/>
</dbReference>
<dbReference type="Proteomes" id="UP000197019">
    <property type="component" value="Chromosome"/>
</dbReference>
<reference evidence="8 9" key="1">
    <citation type="submission" date="2017-06" db="EMBL/GenBank/DDBJ databases">
        <title>Genome Sequencing of the methanotroph Methylovulum psychrotolerants str. HV10-M2 isolated from a high-altitude environment.</title>
        <authorList>
            <person name="Mateos-Rivera A."/>
        </authorList>
    </citation>
    <scope>NUCLEOTIDE SEQUENCE [LARGE SCALE GENOMIC DNA]</scope>
    <source>
        <strain evidence="8 9">HV10_M2</strain>
    </source>
</reference>
<evidence type="ECO:0000256" key="1">
    <source>
        <dbReference type="ARBA" id="ARBA00011073"/>
    </source>
</evidence>
<evidence type="ECO:0000256" key="6">
    <source>
        <dbReference type="SAM" id="SignalP"/>
    </source>
</evidence>
<dbReference type="OrthoDB" id="9790784at2"/>
<feature type="domain" description="Peptidase S8/S53" evidence="7">
    <location>
        <begin position="169"/>
        <end position="394"/>
    </location>
</feature>
<feature type="chain" id="PRO_5012961313" description="Peptidase S8/S53 domain-containing protein" evidence="6">
    <location>
        <begin position="22"/>
        <end position="411"/>
    </location>
</feature>
<accession>A0A1Z4BU16</accession>
<dbReference type="EMBL" id="CP022129">
    <property type="protein sequence ID" value="ASF44816.1"/>
    <property type="molecule type" value="Genomic_DNA"/>
</dbReference>
<evidence type="ECO:0000256" key="5">
    <source>
        <dbReference type="PROSITE-ProRule" id="PRU01240"/>
    </source>
</evidence>
<dbReference type="Pfam" id="PF00082">
    <property type="entry name" value="Peptidase_S8"/>
    <property type="match status" value="1"/>
</dbReference>
<dbReference type="PROSITE" id="PS51892">
    <property type="entry name" value="SUBTILASE"/>
    <property type="match status" value="1"/>
</dbReference>
<dbReference type="GO" id="GO:0006508">
    <property type="term" value="P:proteolysis"/>
    <property type="evidence" value="ECO:0007669"/>
    <property type="project" value="UniProtKB-KW"/>
</dbReference>
<dbReference type="KEGG" id="mpsy:CEK71_01355"/>
<name>A0A1Z4BU16_9GAMM</name>
<dbReference type="PROSITE" id="PS51257">
    <property type="entry name" value="PROKAR_LIPOPROTEIN"/>
    <property type="match status" value="1"/>
</dbReference>
<feature type="active site" description="Charge relay system" evidence="5">
    <location>
        <position position="178"/>
    </location>
</feature>
<evidence type="ECO:0000313" key="8">
    <source>
        <dbReference type="EMBL" id="ASF44816.1"/>
    </source>
</evidence>
<keyword evidence="4 5" id="KW-0720">Serine protease</keyword>
<organism evidence="8 9">
    <name type="scientific">Methylovulum psychrotolerans</name>
    <dbReference type="NCBI Taxonomy" id="1704499"/>
    <lineage>
        <taxon>Bacteria</taxon>
        <taxon>Pseudomonadati</taxon>
        <taxon>Pseudomonadota</taxon>
        <taxon>Gammaproteobacteria</taxon>
        <taxon>Methylococcales</taxon>
        <taxon>Methylococcaceae</taxon>
        <taxon>Methylovulum</taxon>
    </lineage>
</organism>
<keyword evidence="9" id="KW-1185">Reference proteome</keyword>
<dbReference type="PROSITE" id="PS00137">
    <property type="entry name" value="SUBTILASE_HIS"/>
    <property type="match status" value="1"/>
</dbReference>
<dbReference type="SUPFAM" id="SSF52743">
    <property type="entry name" value="Subtilisin-like"/>
    <property type="match status" value="1"/>
</dbReference>
<dbReference type="GO" id="GO:0004252">
    <property type="term" value="F:serine-type endopeptidase activity"/>
    <property type="evidence" value="ECO:0007669"/>
    <property type="project" value="UniProtKB-UniRule"/>
</dbReference>
<dbReference type="PANTHER" id="PTHR43806:SF11">
    <property type="entry name" value="CEREVISIN-RELATED"/>
    <property type="match status" value="1"/>
</dbReference>
<dbReference type="AlphaFoldDB" id="A0A1Z4BU16"/>
<evidence type="ECO:0000256" key="4">
    <source>
        <dbReference type="ARBA" id="ARBA00022825"/>
    </source>
</evidence>
<evidence type="ECO:0000256" key="2">
    <source>
        <dbReference type="ARBA" id="ARBA00022670"/>
    </source>
</evidence>
<comment type="similarity">
    <text evidence="1 5">Belongs to the peptidase S8 family.</text>
</comment>
<keyword evidence="3 5" id="KW-0378">Hydrolase</keyword>
<gene>
    <name evidence="8" type="ORF">CEK71_01355</name>
</gene>
<proteinExistence type="inferred from homology"/>